<evidence type="ECO:0000256" key="3">
    <source>
        <dbReference type="ARBA" id="ARBA00023125"/>
    </source>
</evidence>
<evidence type="ECO:0000256" key="4">
    <source>
        <dbReference type="ARBA" id="ARBA00023163"/>
    </source>
</evidence>
<dbReference type="PIRSF" id="PIRSF019455">
    <property type="entry name" value="CopR_AtkY"/>
    <property type="match status" value="1"/>
</dbReference>
<dbReference type="InterPro" id="IPR036390">
    <property type="entry name" value="WH_DNA-bd_sf"/>
</dbReference>
<dbReference type="GO" id="GO:0003677">
    <property type="term" value="F:DNA binding"/>
    <property type="evidence" value="ECO:0007669"/>
    <property type="project" value="UniProtKB-KW"/>
</dbReference>
<proteinExistence type="inferred from homology"/>
<reference evidence="5 6" key="1">
    <citation type="submission" date="2014-02" db="EMBL/GenBank/DDBJ databases">
        <authorList>
            <person name="Sears C."/>
            <person name="Carroll K."/>
            <person name="Sack B.R."/>
            <person name="Qadri F."/>
            <person name="Myers L.L."/>
            <person name="Chung G.-T."/>
            <person name="Escheverria P."/>
            <person name="Fraser C.M."/>
            <person name="Sadzewicz L."/>
            <person name="Shefchek K.A."/>
            <person name="Tallon L."/>
            <person name="Das S.P."/>
            <person name="Daugherty S."/>
            <person name="Mongodin E.F."/>
        </authorList>
    </citation>
    <scope>NUCLEOTIDE SEQUENCE [LARGE SCALE GENOMIC DNA]</scope>
    <source>
        <strain evidence="6">3988T(B)14</strain>
    </source>
</reference>
<dbReference type="EMBL" id="JGCY01000389">
    <property type="protein sequence ID" value="EXY72831.1"/>
    <property type="molecule type" value="Genomic_DNA"/>
</dbReference>
<keyword evidence="3" id="KW-0238">DNA-binding</keyword>
<dbReference type="Proteomes" id="UP000020529">
    <property type="component" value="Unassembled WGS sequence"/>
</dbReference>
<evidence type="ECO:0000313" key="5">
    <source>
        <dbReference type="EMBL" id="EXY72831.1"/>
    </source>
</evidence>
<dbReference type="SUPFAM" id="SSF46785">
    <property type="entry name" value="Winged helix' DNA-binding domain"/>
    <property type="match status" value="1"/>
</dbReference>
<evidence type="ECO:0000256" key="1">
    <source>
        <dbReference type="ARBA" id="ARBA00011046"/>
    </source>
</evidence>
<dbReference type="AlphaFoldDB" id="A0A015TQ73"/>
<keyword evidence="2" id="KW-0805">Transcription regulation</keyword>
<comment type="similarity">
    <text evidence="1">Belongs to the BlaI transcriptional regulatory family.</text>
</comment>
<dbReference type="GeneID" id="60369486"/>
<accession>A0A015TQ73</accession>
<name>A0A015TQ73_BACFG</name>
<dbReference type="PATRIC" id="fig|1339315.3.peg.4063"/>
<organism evidence="5 6">
    <name type="scientific">Bacteroides fragilis str. 3988T(B)14</name>
    <dbReference type="NCBI Taxonomy" id="1339315"/>
    <lineage>
        <taxon>Bacteria</taxon>
        <taxon>Pseudomonadati</taxon>
        <taxon>Bacteroidota</taxon>
        <taxon>Bacteroidia</taxon>
        <taxon>Bacteroidales</taxon>
        <taxon>Bacteroidaceae</taxon>
        <taxon>Bacteroides</taxon>
    </lineage>
</organism>
<dbReference type="RefSeq" id="WP_005791717.1">
    <property type="nucleotide sequence ID" value="NZ_JGCY01000389.1"/>
</dbReference>
<dbReference type="Gene3D" id="1.10.10.10">
    <property type="entry name" value="Winged helix-like DNA-binding domain superfamily/Winged helix DNA-binding domain"/>
    <property type="match status" value="1"/>
</dbReference>
<keyword evidence="4" id="KW-0804">Transcription</keyword>
<dbReference type="InterPro" id="IPR036388">
    <property type="entry name" value="WH-like_DNA-bd_sf"/>
</dbReference>
<dbReference type="Gene3D" id="1.10.4040.10">
    <property type="entry name" value="Penicillinase repressor domain"/>
    <property type="match status" value="1"/>
</dbReference>
<evidence type="ECO:0000313" key="6">
    <source>
        <dbReference type="Proteomes" id="UP000020529"/>
    </source>
</evidence>
<sequence>MEKLTMQEEEVMIYIWELESCYVKDIVAKFEQPTPPYTTVASIVKNLERKKYVKAQRVGNTYLYTPSIKESEYKRSFMSGVVRNYFENSYKEMVSFFAKDQKISTNDLKEIIDMIEKGQEK</sequence>
<protein>
    <submittedName>
        <fullName evidence="5">Penicillinase repressor family protein</fullName>
    </submittedName>
</protein>
<dbReference type="InterPro" id="IPR005650">
    <property type="entry name" value="BlaI_family"/>
</dbReference>
<dbReference type="GO" id="GO:0045892">
    <property type="term" value="P:negative regulation of DNA-templated transcription"/>
    <property type="evidence" value="ECO:0007669"/>
    <property type="project" value="InterPro"/>
</dbReference>
<evidence type="ECO:0000256" key="2">
    <source>
        <dbReference type="ARBA" id="ARBA00023015"/>
    </source>
</evidence>
<gene>
    <name evidence="5" type="ORF">M124_3402</name>
</gene>
<dbReference type="Pfam" id="PF03965">
    <property type="entry name" value="Penicillinase_R"/>
    <property type="match status" value="1"/>
</dbReference>
<comment type="caution">
    <text evidence="5">The sequence shown here is derived from an EMBL/GenBank/DDBJ whole genome shotgun (WGS) entry which is preliminary data.</text>
</comment>